<dbReference type="eggNOG" id="arCOG11575">
    <property type="taxonomic scope" value="Archaea"/>
</dbReference>
<dbReference type="AlphaFoldDB" id="U1NEF1"/>
<protein>
    <recommendedName>
        <fullName evidence="2">Inner membrane protein YgaP-like transmembrane domain-containing protein</fullName>
    </recommendedName>
</protein>
<feature type="transmembrane region" description="Helical" evidence="1">
    <location>
        <begin position="75"/>
        <end position="96"/>
    </location>
</feature>
<dbReference type="InterPro" id="IPR021309">
    <property type="entry name" value="YgaP-like_TM"/>
</dbReference>
<reference evidence="3 4" key="1">
    <citation type="journal article" date="2013" name="PLoS ONE">
        <title>Assembly-driven community genomics of a hypersaline microbial ecosystem.</title>
        <authorList>
            <person name="Podell S."/>
            <person name="Ugalde J.A."/>
            <person name="Narasingarao P."/>
            <person name="Banfield J.F."/>
            <person name="Heidelberg K.B."/>
            <person name="Allen E.E."/>
        </authorList>
    </citation>
    <scope>NUCLEOTIDE SEQUENCE [LARGE SCALE GENOMIC DNA]</scope>
    <source>
        <strain evidence="4">J07HQW2</strain>
    </source>
</reference>
<dbReference type="Gene3D" id="6.10.140.1340">
    <property type="match status" value="1"/>
</dbReference>
<gene>
    <name evidence="3" type="ORF">J07HQW2_01830</name>
</gene>
<name>U1NEF1_9EURY</name>
<accession>U1NEF1</accession>
<feature type="domain" description="Inner membrane protein YgaP-like transmembrane" evidence="2">
    <location>
        <begin position="69"/>
        <end position="121"/>
    </location>
</feature>
<keyword evidence="1" id="KW-1133">Transmembrane helix</keyword>
<evidence type="ECO:0000313" key="4">
    <source>
        <dbReference type="Proteomes" id="UP000030710"/>
    </source>
</evidence>
<evidence type="ECO:0000256" key="1">
    <source>
        <dbReference type="SAM" id="Phobius"/>
    </source>
</evidence>
<keyword evidence="1" id="KW-0472">Membrane</keyword>
<organism evidence="3 4">
    <name type="scientific">Haloquadratum walsbyi J07HQW2</name>
    <dbReference type="NCBI Taxonomy" id="1238425"/>
    <lineage>
        <taxon>Archaea</taxon>
        <taxon>Methanobacteriati</taxon>
        <taxon>Methanobacteriota</taxon>
        <taxon>Stenosarchaea group</taxon>
        <taxon>Halobacteria</taxon>
        <taxon>Halobacteriales</taxon>
        <taxon>Haloferacaceae</taxon>
        <taxon>Haloquadratum</taxon>
    </lineage>
</organism>
<dbReference type="Proteomes" id="UP000030710">
    <property type="component" value="Unassembled WGS sequence"/>
</dbReference>
<dbReference type="STRING" id="1238425.J07HQW2_01830"/>
<dbReference type="Pfam" id="PF11127">
    <property type="entry name" value="YgaP-like_TM"/>
    <property type="match status" value="1"/>
</dbReference>
<keyword evidence="1" id="KW-0812">Transmembrane</keyword>
<proteinExistence type="predicted"/>
<evidence type="ECO:0000259" key="2">
    <source>
        <dbReference type="Pfam" id="PF11127"/>
    </source>
</evidence>
<dbReference type="EMBL" id="KE356561">
    <property type="protein sequence ID" value="ERG95375.1"/>
    <property type="molecule type" value="Genomic_DNA"/>
</dbReference>
<evidence type="ECO:0000313" key="3">
    <source>
        <dbReference type="EMBL" id="ERG95375.1"/>
    </source>
</evidence>
<sequence length="127" mass="14592">MVNDYTYMLFNKNRNIRDNLHNQLKKSHIDTLILHLRATIHADCHVVDRFLFIRVVLYIRNTTMATKCESNVRRMAGIVVLTGLVGGWFISNWIYLLTVFAGINLLQSSFTNICPAESILSRLGFSC</sequence>
<dbReference type="HOGENOM" id="CLU_1965519_0_0_2"/>